<comment type="similarity">
    <text evidence="8">Belongs to the LAMP family.</text>
</comment>
<dbReference type="GO" id="GO:0031902">
    <property type="term" value="C:late endosome membrane"/>
    <property type="evidence" value="ECO:0007669"/>
    <property type="project" value="TreeGrafter"/>
</dbReference>
<keyword evidence="2 8" id="KW-0812">Transmembrane</keyword>
<evidence type="ECO:0000313" key="13">
    <source>
        <dbReference type="Proteomes" id="UP000695007"/>
    </source>
</evidence>
<organism evidence="13 14">
    <name type="scientific">Ceratosolen solmsi marchali</name>
    <dbReference type="NCBI Taxonomy" id="326594"/>
    <lineage>
        <taxon>Eukaryota</taxon>
        <taxon>Metazoa</taxon>
        <taxon>Ecdysozoa</taxon>
        <taxon>Arthropoda</taxon>
        <taxon>Hexapoda</taxon>
        <taxon>Insecta</taxon>
        <taxon>Pterygota</taxon>
        <taxon>Neoptera</taxon>
        <taxon>Endopterygota</taxon>
        <taxon>Hymenoptera</taxon>
        <taxon>Apocrita</taxon>
        <taxon>Proctotrupomorpha</taxon>
        <taxon>Chalcidoidea</taxon>
        <taxon>Agaonidae</taxon>
        <taxon>Agaoninae</taxon>
        <taxon>Ceratosolen</taxon>
    </lineage>
</organism>
<evidence type="ECO:0000259" key="12">
    <source>
        <dbReference type="Pfam" id="PF01299"/>
    </source>
</evidence>
<feature type="signal peptide" evidence="11">
    <location>
        <begin position="1"/>
        <end position="25"/>
    </location>
</feature>
<feature type="chain" id="PRO_5042573658" evidence="11">
    <location>
        <begin position="26"/>
        <end position="334"/>
    </location>
</feature>
<evidence type="ECO:0000256" key="9">
    <source>
        <dbReference type="SAM" id="MobiDB-lite"/>
    </source>
</evidence>
<dbReference type="Proteomes" id="UP000695007">
    <property type="component" value="Unplaced"/>
</dbReference>
<accession>A0AAJ6VK67</accession>
<evidence type="ECO:0000256" key="10">
    <source>
        <dbReference type="SAM" id="Phobius"/>
    </source>
</evidence>
<evidence type="ECO:0000256" key="4">
    <source>
        <dbReference type="ARBA" id="ARBA00022753"/>
    </source>
</evidence>
<feature type="compositionally biased region" description="Low complexity" evidence="9">
    <location>
        <begin position="77"/>
        <end position="111"/>
    </location>
</feature>
<gene>
    <name evidence="14" type="primary">LOC105359348</name>
</gene>
<dbReference type="KEGG" id="csol:105359348"/>
<feature type="domain" description="Lysosome-associated membrane glycoprotein 2-like luminal" evidence="12">
    <location>
        <begin position="120"/>
        <end position="275"/>
    </location>
</feature>
<evidence type="ECO:0000256" key="3">
    <source>
        <dbReference type="ARBA" id="ARBA00022729"/>
    </source>
</evidence>
<keyword evidence="7" id="KW-0325">Glycoprotein</keyword>
<comment type="subcellular location">
    <subcellularLocation>
        <location evidence="1">Endosome membrane</location>
        <topology evidence="1">Single-pass type I membrane protein</topology>
    </subcellularLocation>
    <subcellularLocation>
        <location evidence="8">Membrane</location>
        <topology evidence="8">Single-pass type I membrane protein</topology>
    </subcellularLocation>
</comment>
<evidence type="ECO:0000313" key="14">
    <source>
        <dbReference type="RefSeq" id="XP_011494232.1"/>
    </source>
</evidence>
<proteinExistence type="inferred from homology"/>
<comment type="caution">
    <text evidence="8">Lacks conserved residue(s) required for the propagation of feature annotation.</text>
</comment>
<dbReference type="AlphaFoldDB" id="A0AAJ6VK67"/>
<keyword evidence="3 11" id="KW-0732">Signal</keyword>
<dbReference type="PROSITE" id="PS51407">
    <property type="entry name" value="LAMP_3"/>
    <property type="match status" value="1"/>
</dbReference>
<evidence type="ECO:0000256" key="8">
    <source>
        <dbReference type="PROSITE-ProRule" id="PRU00740"/>
    </source>
</evidence>
<dbReference type="PANTHER" id="PTHR11506:SF40">
    <property type="entry name" value="LYSOSOME-ASSOCIATED MEMBRANE GLYCOPROTEIN 5"/>
    <property type="match status" value="1"/>
</dbReference>
<keyword evidence="13" id="KW-1185">Reference proteome</keyword>
<dbReference type="Pfam" id="PF01299">
    <property type="entry name" value="Lamp2-like_luminal"/>
    <property type="match status" value="1"/>
</dbReference>
<evidence type="ECO:0000256" key="2">
    <source>
        <dbReference type="ARBA" id="ARBA00022692"/>
    </source>
</evidence>
<evidence type="ECO:0000256" key="5">
    <source>
        <dbReference type="ARBA" id="ARBA00022989"/>
    </source>
</evidence>
<name>A0AAJ6VK67_9HYME</name>
<dbReference type="GO" id="GO:0005886">
    <property type="term" value="C:plasma membrane"/>
    <property type="evidence" value="ECO:0007669"/>
    <property type="project" value="TreeGrafter"/>
</dbReference>
<dbReference type="RefSeq" id="XP_011494232.1">
    <property type="nucleotide sequence ID" value="XM_011495930.1"/>
</dbReference>
<feature type="region of interest" description="Disordered" evidence="9">
    <location>
        <begin position="77"/>
        <end position="121"/>
    </location>
</feature>
<keyword evidence="5 10" id="KW-1133">Transmembrane helix</keyword>
<reference evidence="14" key="1">
    <citation type="submission" date="2025-08" db="UniProtKB">
        <authorList>
            <consortium name="RefSeq"/>
        </authorList>
    </citation>
    <scope>IDENTIFICATION</scope>
</reference>
<dbReference type="GO" id="GO:0072594">
    <property type="term" value="P:establishment of protein localization to organelle"/>
    <property type="evidence" value="ECO:0007669"/>
    <property type="project" value="TreeGrafter"/>
</dbReference>
<dbReference type="Gene3D" id="2.40.160.110">
    <property type="match status" value="1"/>
</dbReference>
<dbReference type="InterPro" id="IPR048528">
    <property type="entry name" value="Lamp2-like_luminal"/>
</dbReference>
<evidence type="ECO:0000256" key="6">
    <source>
        <dbReference type="ARBA" id="ARBA00023136"/>
    </source>
</evidence>
<dbReference type="GO" id="GO:0005765">
    <property type="term" value="C:lysosomal membrane"/>
    <property type="evidence" value="ECO:0007669"/>
    <property type="project" value="TreeGrafter"/>
</dbReference>
<sequence length="334" mass="36921">MARQFSLLGSVLLFVIAGTPWHGSALVLPTHTTARPRGDPDTDEPFTTKRNAVLYFDLPKVTRFPLPVVNTEIKGTGTATLTTRTPDSMITTSKPPTTRASTKSSPSKPSSRGSEEQPLYRLNGSNGQACILLQVDAIITVKYKTTLGEEQEADFYIPNGATVTGNCDSENYAIMSLKWDAFVLSWSFSKTPGNEKWYVDKIELTYNSSDRHFEHIDQPNRTIRLSTAKKSATLFPTPVGKSYSCSKEQEIYLTDGKNRASILLRDMKLQPFKFKNNDFAIEFPCSALSAQAGRDETAPVAVGSALAAAVLLTITGYAGWRYFKVKKVKYDTME</sequence>
<evidence type="ECO:0000256" key="1">
    <source>
        <dbReference type="ARBA" id="ARBA00004530"/>
    </source>
</evidence>
<dbReference type="GeneID" id="105359348"/>
<keyword evidence="6 8" id="KW-0472">Membrane</keyword>
<dbReference type="PANTHER" id="PTHR11506">
    <property type="entry name" value="LYSOSOME-ASSOCIATED MEMBRANE GLYCOPROTEIN"/>
    <property type="match status" value="1"/>
</dbReference>
<keyword evidence="4" id="KW-0967">Endosome</keyword>
<protein>
    <submittedName>
        <fullName evidence="14">Lysosome-associated membrane glycoprotein 2</fullName>
    </submittedName>
</protein>
<evidence type="ECO:0000256" key="7">
    <source>
        <dbReference type="ARBA" id="ARBA00023180"/>
    </source>
</evidence>
<evidence type="ECO:0000256" key="11">
    <source>
        <dbReference type="SAM" id="SignalP"/>
    </source>
</evidence>
<feature type="transmembrane region" description="Helical" evidence="10">
    <location>
        <begin position="300"/>
        <end position="320"/>
    </location>
</feature>
<dbReference type="InterPro" id="IPR002000">
    <property type="entry name" value="Lysosome-assoc_membr_glycop"/>
</dbReference>